<dbReference type="PANTHER" id="PTHR43798:SF33">
    <property type="entry name" value="HYDROLASE, PUTATIVE (AFU_ORTHOLOGUE AFUA_2G14860)-RELATED"/>
    <property type="match status" value="1"/>
</dbReference>
<protein>
    <submittedName>
        <fullName evidence="2">Alpha/Beta hydrolase protein</fullName>
    </submittedName>
</protein>
<name>A0A5C3LZF7_9AGAR</name>
<dbReference type="PANTHER" id="PTHR43798">
    <property type="entry name" value="MONOACYLGLYCEROL LIPASE"/>
    <property type="match status" value="1"/>
</dbReference>
<dbReference type="OrthoDB" id="408373at2759"/>
<sequence length="284" mass="31279">MCAPHSFAVHSQSKTLVSADGTKIYANCVGDPSKPAVIFIHGFCFSSVVFEPIFIDPEWVRYDVRGHGRSGNATDQAAWESKRLAEDFEAVVQGLNLVKPFIAGWTLGVTHITDILSFHAPSYLSGIIMIAPVTHTDYESLTKVGTAATLSFLPSLTQSVDVNAYHDAGKAFVSLCSDDFPYLLRQACLGSVLSQSPNVTTLLLSRFQDKTDLSNTGKNSNLPLLVLYGDQDKVVKGDVTVHSLEDWRNLKVVIFERGDHVPWLGHAGAFRRELLHWVDLFTNK</sequence>
<keyword evidence="2" id="KW-0378">Hydrolase</keyword>
<proteinExistence type="predicted"/>
<organism evidence="2 3">
    <name type="scientific">Crucibulum laeve</name>
    <dbReference type="NCBI Taxonomy" id="68775"/>
    <lineage>
        <taxon>Eukaryota</taxon>
        <taxon>Fungi</taxon>
        <taxon>Dikarya</taxon>
        <taxon>Basidiomycota</taxon>
        <taxon>Agaricomycotina</taxon>
        <taxon>Agaricomycetes</taxon>
        <taxon>Agaricomycetidae</taxon>
        <taxon>Agaricales</taxon>
        <taxon>Agaricineae</taxon>
        <taxon>Nidulariaceae</taxon>
        <taxon>Crucibulum</taxon>
    </lineage>
</organism>
<keyword evidence="3" id="KW-1185">Reference proteome</keyword>
<dbReference type="SUPFAM" id="SSF53474">
    <property type="entry name" value="alpha/beta-Hydrolases"/>
    <property type="match status" value="1"/>
</dbReference>
<feature type="domain" description="AB hydrolase-1" evidence="1">
    <location>
        <begin position="35"/>
        <end position="262"/>
    </location>
</feature>
<dbReference type="GO" id="GO:0016787">
    <property type="term" value="F:hydrolase activity"/>
    <property type="evidence" value="ECO:0007669"/>
    <property type="project" value="UniProtKB-KW"/>
</dbReference>
<dbReference type="InterPro" id="IPR029058">
    <property type="entry name" value="AB_hydrolase_fold"/>
</dbReference>
<reference evidence="2 3" key="1">
    <citation type="journal article" date="2019" name="Nat. Ecol. Evol.">
        <title>Megaphylogeny resolves global patterns of mushroom evolution.</title>
        <authorList>
            <person name="Varga T."/>
            <person name="Krizsan K."/>
            <person name="Foldi C."/>
            <person name="Dima B."/>
            <person name="Sanchez-Garcia M."/>
            <person name="Sanchez-Ramirez S."/>
            <person name="Szollosi G.J."/>
            <person name="Szarkandi J.G."/>
            <person name="Papp V."/>
            <person name="Albert L."/>
            <person name="Andreopoulos W."/>
            <person name="Angelini C."/>
            <person name="Antonin V."/>
            <person name="Barry K.W."/>
            <person name="Bougher N.L."/>
            <person name="Buchanan P."/>
            <person name="Buyck B."/>
            <person name="Bense V."/>
            <person name="Catcheside P."/>
            <person name="Chovatia M."/>
            <person name="Cooper J."/>
            <person name="Damon W."/>
            <person name="Desjardin D."/>
            <person name="Finy P."/>
            <person name="Geml J."/>
            <person name="Haridas S."/>
            <person name="Hughes K."/>
            <person name="Justo A."/>
            <person name="Karasinski D."/>
            <person name="Kautmanova I."/>
            <person name="Kiss B."/>
            <person name="Kocsube S."/>
            <person name="Kotiranta H."/>
            <person name="LaButti K.M."/>
            <person name="Lechner B.E."/>
            <person name="Liimatainen K."/>
            <person name="Lipzen A."/>
            <person name="Lukacs Z."/>
            <person name="Mihaltcheva S."/>
            <person name="Morgado L.N."/>
            <person name="Niskanen T."/>
            <person name="Noordeloos M.E."/>
            <person name="Ohm R.A."/>
            <person name="Ortiz-Santana B."/>
            <person name="Ovrebo C."/>
            <person name="Racz N."/>
            <person name="Riley R."/>
            <person name="Savchenko A."/>
            <person name="Shiryaev A."/>
            <person name="Soop K."/>
            <person name="Spirin V."/>
            <person name="Szebenyi C."/>
            <person name="Tomsovsky M."/>
            <person name="Tulloss R.E."/>
            <person name="Uehling J."/>
            <person name="Grigoriev I.V."/>
            <person name="Vagvolgyi C."/>
            <person name="Papp T."/>
            <person name="Martin F.M."/>
            <person name="Miettinen O."/>
            <person name="Hibbett D.S."/>
            <person name="Nagy L.G."/>
        </authorList>
    </citation>
    <scope>NUCLEOTIDE SEQUENCE [LARGE SCALE GENOMIC DNA]</scope>
    <source>
        <strain evidence="2 3">CBS 166.37</strain>
    </source>
</reference>
<accession>A0A5C3LZF7</accession>
<dbReference type="STRING" id="68775.A0A5C3LZF7"/>
<dbReference type="InterPro" id="IPR050266">
    <property type="entry name" value="AB_hydrolase_sf"/>
</dbReference>
<dbReference type="Gene3D" id="3.40.50.1820">
    <property type="entry name" value="alpha/beta hydrolase"/>
    <property type="match status" value="1"/>
</dbReference>
<dbReference type="InterPro" id="IPR000073">
    <property type="entry name" value="AB_hydrolase_1"/>
</dbReference>
<dbReference type="EMBL" id="ML213603">
    <property type="protein sequence ID" value="TFK38330.1"/>
    <property type="molecule type" value="Genomic_DNA"/>
</dbReference>
<evidence type="ECO:0000313" key="2">
    <source>
        <dbReference type="EMBL" id="TFK38330.1"/>
    </source>
</evidence>
<evidence type="ECO:0000313" key="3">
    <source>
        <dbReference type="Proteomes" id="UP000308652"/>
    </source>
</evidence>
<dbReference type="AlphaFoldDB" id="A0A5C3LZF7"/>
<dbReference type="Proteomes" id="UP000308652">
    <property type="component" value="Unassembled WGS sequence"/>
</dbReference>
<gene>
    <name evidence="2" type="ORF">BDQ12DRAFT_605824</name>
</gene>
<evidence type="ECO:0000259" key="1">
    <source>
        <dbReference type="Pfam" id="PF00561"/>
    </source>
</evidence>
<dbReference type="GO" id="GO:0016020">
    <property type="term" value="C:membrane"/>
    <property type="evidence" value="ECO:0007669"/>
    <property type="project" value="TreeGrafter"/>
</dbReference>
<dbReference type="Pfam" id="PF00561">
    <property type="entry name" value="Abhydrolase_1"/>
    <property type="match status" value="1"/>
</dbReference>